<dbReference type="CDD" id="cd07814">
    <property type="entry name" value="SRPBCC_CalC_Aha1-like"/>
    <property type="match status" value="1"/>
</dbReference>
<dbReference type="Pfam" id="PF08327">
    <property type="entry name" value="AHSA1"/>
    <property type="match status" value="1"/>
</dbReference>
<comment type="caution">
    <text evidence="3">The sequence shown here is derived from an EMBL/GenBank/DDBJ whole genome shotgun (WGS) entry which is preliminary data.</text>
</comment>
<comment type="similarity">
    <text evidence="1">Belongs to the AHA1 family.</text>
</comment>
<keyword evidence="4" id="KW-1185">Reference proteome</keyword>
<evidence type="ECO:0000313" key="3">
    <source>
        <dbReference type="EMBL" id="MFC1853720.1"/>
    </source>
</evidence>
<organism evidence="3 4">
    <name type="scientific">candidate division CSSED10-310 bacterium</name>
    <dbReference type="NCBI Taxonomy" id="2855610"/>
    <lineage>
        <taxon>Bacteria</taxon>
        <taxon>Bacteria division CSSED10-310</taxon>
    </lineage>
</organism>
<dbReference type="InterPro" id="IPR023393">
    <property type="entry name" value="START-like_dom_sf"/>
</dbReference>
<dbReference type="EMBL" id="JBHPBY010000582">
    <property type="protein sequence ID" value="MFC1853720.1"/>
    <property type="molecule type" value="Genomic_DNA"/>
</dbReference>
<name>A0ABV6Z5J2_UNCC1</name>
<dbReference type="InterPro" id="IPR013538">
    <property type="entry name" value="ASHA1/2-like_C"/>
</dbReference>
<dbReference type="SUPFAM" id="SSF55961">
    <property type="entry name" value="Bet v1-like"/>
    <property type="match status" value="1"/>
</dbReference>
<dbReference type="Proteomes" id="UP001594351">
    <property type="component" value="Unassembled WGS sequence"/>
</dbReference>
<sequence length="149" mass="16874">GAVIIEAGLNNVWEAWTTKAGLESFFAPVCHIDLCVDGLYEILFNPDGEPGFRGAEGMRIMAFQSRKMLAFTWNAPPHLTSVRQQLTHVVIRFHELAADQTKVTLHHDGWGQGGEWDQAFDYFTSAWLEVVLPRLKQRFITGPIDWNTC</sequence>
<accession>A0ABV6Z5J2</accession>
<proteinExistence type="inferred from homology"/>
<protein>
    <submittedName>
        <fullName evidence="3">SRPBCC domain-containing protein</fullName>
    </submittedName>
</protein>
<reference evidence="3 4" key="1">
    <citation type="submission" date="2024-09" db="EMBL/GenBank/DDBJ databases">
        <title>Laminarin stimulates single cell rates of sulfate reduction while oxygen inhibits transcriptomic activity in coastal marine sediment.</title>
        <authorList>
            <person name="Lindsay M."/>
            <person name="Orcutt B."/>
            <person name="Emerson D."/>
            <person name="Stepanauskas R."/>
            <person name="D'Angelo T."/>
        </authorList>
    </citation>
    <scope>NUCLEOTIDE SEQUENCE [LARGE SCALE GENOMIC DNA]</scope>
    <source>
        <strain evidence="3">SAG AM-311-K15</strain>
    </source>
</reference>
<evidence type="ECO:0000259" key="2">
    <source>
        <dbReference type="Pfam" id="PF08327"/>
    </source>
</evidence>
<evidence type="ECO:0000313" key="4">
    <source>
        <dbReference type="Proteomes" id="UP001594351"/>
    </source>
</evidence>
<dbReference type="Gene3D" id="3.30.530.20">
    <property type="match status" value="1"/>
</dbReference>
<evidence type="ECO:0000256" key="1">
    <source>
        <dbReference type="ARBA" id="ARBA00006817"/>
    </source>
</evidence>
<gene>
    <name evidence="3" type="ORF">ACFL27_26350</name>
</gene>
<feature type="domain" description="Activator of Hsp90 ATPase homologue 1/2-like C-terminal" evidence="2">
    <location>
        <begin position="9"/>
        <end position="136"/>
    </location>
</feature>
<feature type="non-terminal residue" evidence="3">
    <location>
        <position position="1"/>
    </location>
</feature>